<dbReference type="eggNOG" id="KOG4197">
    <property type="taxonomic scope" value="Eukaryota"/>
</dbReference>
<evidence type="ECO:0000313" key="5">
    <source>
        <dbReference type="Proteomes" id="UP000001514"/>
    </source>
</evidence>
<dbReference type="SUPFAM" id="SSF48452">
    <property type="entry name" value="TPR-like"/>
    <property type="match status" value="2"/>
</dbReference>
<dbReference type="InterPro" id="IPR046960">
    <property type="entry name" value="PPR_At4g14850-like_plant"/>
</dbReference>
<dbReference type="FunCoup" id="D8S0L1">
    <property type="interactions" value="60"/>
</dbReference>
<keyword evidence="5" id="KW-1185">Reference proteome</keyword>
<evidence type="ECO:0000256" key="1">
    <source>
        <dbReference type="ARBA" id="ARBA00022737"/>
    </source>
</evidence>
<feature type="repeat" description="PPR" evidence="2">
    <location>
        <begin position="804"/>
        <end position="838"/>
    </location>
</feature>
<feature type="repeat" description="PPR" evidence="2">
    <location>
        <begin position="298"/>
        <end position="332"/>
    </location>
</feature>
<protein>
    <recommendedName>
        <fullName evidence="3">DYW domain-containing protein</fullName>
    </recommendedName>
</protein>
<feature type="repeat" description="PPR" evidence="2">
    <location>
        <begin position="703"/>
        <end position="737"/>
    </location>
</feature>
<dbReference type="Proteomes" id="UP000001514">
    <property type="component" value="Unassembled WGS sequence"/>
</dbReference>
<feature type="repeat" description="PPR" evidence="2">
    <location>
        <begin position="672"/>
        <end position="702"/>
    </location>
</feature>
<dbReference type="OrthoDB" id="185373at2759"/>
<dbReference type="AlphaFoldDB" id="D8S0L1"/>
<dbReference type="HOGENOM" id="CLU_002706_15_6_1"/>
<dbReference type="GO" id="GO:0008270">
    <property type="term" value="F:zinc ion binding"/>
    <property type="evidence" value="ECO:0007669"/>
    <property type="project" value="InterPro"/>
</dbReference>
<feature type="repeat" description="PPR" evidence="2">
    <location>
        <begin position="505"/>
        <end position="539"/>
    </location>
</feature>
<dbReference type="Pfam" id="PF01535">
    <property type="entry name" value="PPR"/>
    <property type="match status" value="7"/>
</dbReference>
<dbReference type="InterPro" id="IPR011990">
    <property type="entry name" value="TPR-like_helical_dom_sf"/>
</dbReference>
<dbReference type="InterPro" id="IPR032867">
    <property type="entry name" value="DYW_dom"/>
</dbReference>
<dbReference type="FunFam" id="1.25.40.10:FF:000196">
    <property type="entry name" value="Pentatricopeptide repeat-containing protein At4g14850"/>
    <property type="match status" value="1"/>
</dbReference>
<dbReference type="NCBIfam" id="TIGR00756">
    <property type="entry name" value="PPR"/>
    <property type="match status" value="8"/>
</dbReference>
<dbReference type="InterPro" id="IPR002885">
    <property type="entry name" value="PPR_rpt"/>
</dbReference>
<dbReference type="EMBL" id="GL377597">
    <property type="protein sequence ID" value="EFJ22072.1"/>
    <property type="molecule type" value="Genomic_DNA"/>
</dbReference>
<dbReference type="InParanoid" id="D8S0L1"/>
<proteinExistence type="predicted"/>
<evidence type="ECO:0000259" key="3">
    <source>
        <dbReference type="Pfam" id="PF14432"/>
    </source>
</evidence>
<dbReference type="FunFam" id="1.25.40.10:FF:000031">
    <property type="entry name" value="Pentatricopeptide repeat-containing protein mitochondrial"/>
    <property type="match status" value="2"/>
</dbReference>
<dbReference type="Gramene" id="EFJ22072">
    <property type="protein sequence ID" value="EFJ22072"/>
    <property type="gene ID" value="SELMODRAFT_106096"/>
</dbReference>
<keyword evidence="1" id="KW-0677">Repeat</keyword>
<feature type="repeat" description="PPR" evidence="2">
    <location>
        <begin position="196"/>
        <end position="231"/>
    </location>
</feature>
<accession>D8S0L1</accession>
<dbReference type="Pfam" id="PF14432">
    <property type="entry name" value="DYW_deaminase"/>
    <property type="match status" value="1"/>
</dbReference>
<sequence>MKRGSIIRQLCSLSGAVRVDRAADLQEYTALLQSCVDSNDLAKGKHAHELIANAGLEQHLFLGNCLINMYVRCGSLEEAHAIFSKMEERNVVSWTALISANAQCGAFARAFALFRTMLLESSAAPNSYTLVAMLNACANSRDLAIGRSIHAMIWELGLERASTTATLVGNAMINMYAKCGSLEDAIAVFLAIPEKDVVSWTAMAGAYAQERRFYPDALRIFREMLLQPLAPNVITFITALGACTSLRDGTWLHSLLHEASLGFDPLASNALINMYGKCGDWEGAYSVFKAMASRQELDLVSWNAMISASVEAGRHGDAMAIFRRLRLEGMRPNSVTLITILNALAASGVDFGAARGFHGRIWESGYLRDVVIGNAIISMYAKCGFFSAAWAVFRRIRWKCDVISWNTMLGASEDRKSFGKVVNTFHHMLLAGIDPNKVSFIAILNACSNSEALDFGRKIHSLILTRRRDYVESSVATMLVSMYGKCGSISEAELVFKEMPLPSRSLVTWNVMLGAYAQNDRSKEAFGALMEMLQGGVLPDALSFTSVLSSCYCSQEAQVLRMCILESGYRSACLETALISMHGRCRELEQARSVFNEMDHGDVVSWTAMVSATAENRDFKEVHNLFRRMQLEGVIPDKFTLATTLDTCLASTTLGLGKVIHACVTEIGLEADIAVENALLNMYSNCGDWREALSFFETMKARDLVSWNIMSAAYAQAGLAKEAVLLFRQMQLEGVKPDKLTFSTTLNVSGGSALVSDGKLFHALAAESGLDSDVSVATGLVKLYAKCGKLDEAMSLFRGACDWTVVLLNAIIGALAQHGFSEEAVKMFWKMQQEGVRPDVATLVSIISACGHAGMVEEGCSSFLTMKEYFGISPTLEHYACFVDLLGRAGQLEHAEQIIRKMPFEDNTLVWTSLLGTCKLQGDAELGERCAQRILELDPHNSAAHVVLSNIYCATGKWKDADVDRKKMLDENVKNAPGMSWFEIGKQVHEFVAGDRSHPKTDEIYVVLDKLELLMRRAGYEADKGLDVEDELKEKALGYHSERIAIAFGLIATPPETTLKIVKNLRVCGDCHTATKYISMVMGREIIVRDSLRFHHFSNGTCSCKDCW</sequence>
<organism evidence="5">
    <name type="scientific">Selaginella moellendorffii</name>
    <name type="common">Spikemoss</name>
    <dbReference type="NCBI Taxonomy" id="88036"/>
    <lineage>
        <taxon>Eukaryota</taxon>
        <taxon>Viridiplantae</taxon>
        <taxon>Streptophyta</taxon>
        <taxon>Embryophyta</taxon>
        <taxon>Tracheophyta</taxon>
        <taxon>Lycopodiopsida</taxon>
        <taxon>Selaginellales</taxon>
        <taxon>Selaginellaceae</taxon>
        <taxon>Selaginella</taxon>
    </lineage>
</organism>
<feature type="repeat" description="PPR" evidence="2">
    <location>
        <begin position="602"/>
        <end position="636"/>
    </location>
</feature>
<reference evidence="4 5" key="1">
    <citation type="journal article" date="2011" name="Science">
        <title>The Selaginella genome identifies genetic changes associated with the evolution of vascular plants.</title>
        <authorList>
            <person name="Banks J.A."/>
            <person name="Nishiyama T."/>
            <person name="Hasebe M."/>
            <person name="Bowman J.L."/>
            <person name="Gribskov M."/>
            <person name="dePamphilis C."/>
            <person name="Albert V.A."/>
            <person name="Aono N."/>
            <person name="Aoyama T."/>
            <person name="Ambrose B.A."/>
            <person name="Ashton N.W."/>
            <person name="Axtell M.J."/>
            <person name="Barker E."/>
            <person name="Barker M.S."/>
            <person name="Bennetzen J.L."/>
            <person name="Bonawitz N.D."/>
            <person name="Chapple C."/>
            <person name="Cheng C."/>
            <person name="Correa L.G."/>
            <person name="Dacre M."/>
            <person name="DeBarry J."/>
            <person name="Dreyer I."/>
            <person name="Elias M."/>
            <person name="Engstrom E.M."/>
            <person name="Estelle M."/>
            <person name="Feng L."/>
            <person name="Finet C."/>
            <person name="Floyd S.K."/>
            <person name="Frommer W.B."/>
            <person name="Fujita T."/>
            <person name="Gramzow L."/>
            <person name="Gutensohn M."/>
            <person name="Harholt J."/>
            <person name="Hattori M."/>
            <person name="Heyl A."/>
            <person name="Hirai T."/>
            <person name="Hiwatashi Y."/>
            <person name="Ishikawa M."/>
            <person name="Iwata M."/>
            <person name="Karol K.G."/>
            <person name="Koehler B."/>
            <person name="Kolukisaoglu U."/>
            <person name="Kubo M."/>
            <person name="Kurata T."/>
            <person name="Lalonde S."/>
            <person name="Li K."/>
            <person name="Li Y."/>
            <person name="Litt A."/>
            <person name="Lyons E."/>
            <person name="Manning G."/>
            <person name="Maruyama T."/>
            <person name="Michael T.P."/>
            <person name="Mikami K."/>
            <person name="Miyazaki S."/>
            <person name="Morinaga S."/>
            <person name="Murata T."/>
            <person name="Mueller-Roeber B."/>
            <person name="Nelson D.R."/>
            <person name="Obara M."/>
            <person name="Oguri Y."/>
            <person name="Olmstead R.G."/>
            <person name="Onodera N."/>
            <person name="Petersen B.L."/>
            <person name="Pils B."/>
            <person name="Prigge M."/>
            <person name="Rensing S.A."/>
            <person name="Riano-Pachon D.M."/>
            <person name="Roberts A.W."/>
            <person name="Sato Y."/>
            <person name="Scheller H.V."/>
            <person name="Schulz B."/>
            <person name="Schulz C."/>
            <person name="Shakirov E.V."/>
            <person name="Shibagaki N."/>
            <person name="Shinohara N."/>
            <person name="Shippen D.E."/>
            <person name="Soerensen I."/>
            <person name="Sotooka R."/>
            <person name="Sugimoto N."/>
            <person name="Sugita M."/>
            <person name="Sumikawa N."/>
            <person name="Tanurdzic M."/>
            <person name="Theissen G."/>
            <person name="Ulvskov P."/>
            <person name="Wakazuki S."/>
            <person name="Weng J.K."/>
            <person name="Willats W.W."/>
            <person name="Wipf D."/>
            <person name="Wolf P.G."/>
            <person name="Yang L."/>
            <person name="Zimmer A.D."/>
            <person name="Zhu Q."/>
            <person name="Mitros T."/>
            <person name="Hellsten U."/>
            <person name="Loque D."/>
            <person name="Otillar R."/>
            <person name="Salamov A."/>
            <person name="Schmutz J."/>
            <person name="Shapiro H."/>
            <person name="Lindquist E."/>
            <person name="Lucas S."/>
            <person name="Rokhsar D."/>
            <person name="Grigoriev I.V."/>
        </authorList>
    </citation>
    <scope>NUCLEOTIDE SEQUENCE [LARGE SCALE GENOMIC DNA]</scope>
</reference>
<dbReference type="Pfam" id="PF20430">
    <property type="entry name" value="Eplus_motif"/>
    <property type="match status" value="1"/>
</dbReference>
<gene>
    <name evidence="4" type="ORF">SELMODRAFT_106096</name>
</gene>
<dbReference type="Pfam" id="PF20431">
    <property type="entry name" value="E_motif"/>
    <property type="match status" value="1"/>
</dbReference>
<feature type="repeat" description="PPR" evidence="2">
    <location>
        <begin position="264"/>
        <end position="294"/>
    </location>
</feature>
<name>D8S0L1_SELML</name>
<dbReference type="FunFam" id="1.25.40.10:FF:000366">
    <property type="entry name" value="Pentatricopeptide (PPR) repeat-containing protein"/>
    <property type="match status" value="1"/>
</dbReference>
<dbReference type="GO" id="GO:0009451">
    <property type="term" value="P:RNA modification"/>
    <property type="evidence" value="ECO:0007669"/>
    <property type="project" value="InterPro"/>
</dbReference>
<feature type="repeat" description="PPR" evidence="2">
    <location>
        <begin position="59"/>
        <end position="93"/>
    </location>
</feature>
<feature type="domain" description="DYW" evidence="3">
    <location>
        <begin position="1027"/>
        <end position="1108"/>
    </location>
</feature>
<dbReference type="PROSITE" id="PS51375">
    <property type="entry name" value="PPR"/>
    <property type="match status" value="9"/>
</dbReference>
<dbReference type="KEGG" id="smo:SELMODRAFT_106096"/>
<dbReference type="InterPro" id="IPR046848">
    <property type="entry name" value="E_motif"/>
</dbReference>
<dbReference type="Pfam" id="PF13041">
    <property type="entry name" value="PPR_2"/>
    <property type="match status" value="5"/>
</dbReference>
<dbReference type="PANTHER" id="PTHR47926">
    <property type="entry name" value="PENTATRICOPEPTIDE REPEAT-CONTAINING PROTEIN"/>
    <property type="match status" value="1"/>
</dbReference>
<evidence type="ECO:0000256" key="2">
    <source>
        <dbReference type="PROSITE-ProRule" id="PRU00708"/>
    </source>
</evidence>
<dbReference type="InterPro" id="IPR046849">
    <property type="entry name" value="E2_motif"/>
</dbReference>
<evidence type="ECO:0000313" key="4">
    <source>
        <dbReference type="EMBL" id="EFJ22072.1"/>
    </source>
</evidence>
<dbReference type="Gene3D" id="1.25.40.10">
    <property type="entry name" value="Tetratricopeptide repeat domain"/>
    <property type="match status" value="8"/>
</dbReference>
<dbReference type="GO" id="GO:0003723">
    <property type="term" value="F:RNA binding"/>
    <property type="evidence" value="ECO:0007669"/>
    <property type="project" value="InterPro"/>
</dbReference>